<feature type="compositionally biased region" description="Polar residues" evidence="1">
    <location>
        <begin position="97"/>
        <end position="111"/>
    </location>
</feature>
<comment type="caution">
    <text evidence="3">The sequence shown here is derived from an EMBL/GenBank/DDBJ whole genome shotgun (WGS) entry which is preliminary data.</text>
</comment>
<reference evidence="3" key="1">
    <citation type="submission" date="2019-12" db="EMBL/GenBank/DDBJ databases">
        <title>Genome sequencing and annotation of Brassica cretica.</title>
        <authorList>
            <person name="Studholme D.J."/>
            <person name="Sarris P.F."/>
        </authorList>
    </citation>
    <scope>NUCLEOTIDE SEQUENCE</scope>
    <source>
        <strain evidence="2">PFS-001/15</strain>
        <strain evidence="3">PFS-102/07</strain>
        <tissue evidence="3">Leaf</tissue>
    </source>
</reference>
<feature type="region of interest" description="Disordered" evidence="1">
    <location>
        <begin position="68"/>
        <end position="113"/>
    </location>
</feature>
<name>A0A8S9KCH8_BRACR</name>
<organism evidence="3">
    <name type="scientific">Brassica cretica</name>
    <name type="common">Mustard</name>
    <dbReference type="NCBI Taxonomy" id="69181"/>
    <lineage>
        <taxon>Eukaryota</taxon>
        <taxon>Viridiplantae</taxon>
        <taxon>Streptophyta</taxon>
        <taxon>Embryophyta</taxon>
        <taxon>Tracheophyta</taxon>
        <taxon>Spermatophyta</taxon>
        <taxon>Magnoliopsida</taxon>
        <taxon>eudicotyledons</taxon>
        <taxon>Gunneridae</taxon>
        <taxon>Pentapetalae</taxon>
        <taxon>rosids</taxon>
        <taxon>malvids</taxon>
        <taxon>Brassicales</taxon>
        <taxon>Brassicaceae</taxon>
        <taxon>Brassiceae</taxon>
        <taxon>Brassica</taxon>
    </lineage>
</organism>
<evidence type="ECO:0000313" key="2">
    <source>
        <dbReference type="EMBL" id="KAF2550896.1"/>
    </source>
</evidence>
<evidence type="ECO:0000256" key="1">
    <source>
        <dbReference type="SAM" id="MobiDB-lite"/>
    </source>
</evidence>
<dbReference type="EMBL" id="QGKW02001988">
    <property type="protein sequence ID" value="KAF2550896.1"/>
    <property type="molecule type" value="Genomic_DNA"/>
</dbReference>
<gene>
    <name evidence="2" type="ORF">F2Q68_00033483</name>
    <name evidence="3" type="ORF">F2Q70_00038635</name>
</gene>
<dbReference type="Proteomes" id="UP000712281">
    <property type="component" value="Unassembled WGS sequence"/>
</dbReference>
<feature type="compositionally biased region" description="Basic and acidic residues" evidence="1">
    <location>
        <begin position="85"/>
        <end position="96"/>
    </location>
</feature>
<accession>A0A8S9KCH8</accession>
<protein>
    <submittedName>
        <fullName evidence="3">Uncharacterized protein</fullName>
    </submittedName>
</protein>
<evidence type="ECO:0000313" key="3">
    <source>
        <dbReference type="EMBL" id="KAF2591731.1"/>
    </source>
</evidence>
<sequence>MRRKAGMGMRKPEEHMVYTHCKSTVKHVEQSKSCFSRHGKQCYERQNSKSKQVPVVVLPRNTVPAKKQKHFGFPRNSGSLCEPPIRLDRTERDEKPSQTPARDSGNQNRGRYQNRPIEKAEEMAVSTWPDISHLSVSRMEFINVLRKMAKQFKWRQKMKAPISFRNPGFWCDFHREHGHKTEDCG</sequence>
<proteinExistence type="predicted"/>
<dbReference type="EMBL" id="QGKY02000190">
    <property type="protein sequence ID" value="KAF2591731.1"/>
    <property type="molecule type" value="Genomic_DNA"/>
</dbReference>
<dbReference type="AlphaFoldDB" id="A0A8S9KCH8"/>